<reference evidence="2" key="1">
    <citation type="journal article" date="2018" name="BMC Genomics">
        <title>Genomic insights into host adaptation between the wheat stripe rust pathogen (Puccinia striiformis f. sp. tritici) and the barley stripe rust pathogen (Puccinia striiformis f. sp. hordei).</title>
        <authorList>
            <person name="Xia C."/>
            <person name="Wang M."/>
            <person name="Yin C."/>
            <person name="Cornejo O.E."/>
            <person name="Hulbert S.H."/>
            <person name="Chen X."/>
        </authorList>
    </citation>
    <scope>NUCLEOTIDE SEQUENCE [LARGE SCALE GENOMIC DNA]</scope>
    <source>
        <strain evidence="2">93-210</strain>
    </source>
</reference>
<dbReference type="Proteomes" id="UP001060170">
    <property type="component" value="Chromosome 12"/>
</dbReference>
<sequence length="712" mass="78211">MQRNLSPVIVIPESLARSRDGLARTTSFATTPSLLHIQQRGPSEAIGTRGKSDCANLCQHLIMRSRSWQVVITILIGLCINHYYVSSAFGFNFPRPQLNKILDRRRLSKRDEAIPTAPSGGYAPSRRPCPETVLVRQPSVHGPLNSGEAEYVLTKAQKSLPLWRTYLDNAGLLGFDVDEFLSEATRNGGTPAVTLPNLGFALSGGGARAGLVGAGILNAFDSNNPAAVTAKTGGILQLANYAAGLSGASWLLGSWATANFPSFTSLNETVWKLTQPDAIYDIAILKQIHRDLKTASQKALAGFPISIVDAWAQLIVDHTMQVLHHVSSEIHNTTHHANAVLLSSVKDLPGFKSRYAPFIIITATSRENGKGELTLDDPVYEFTPEEFGTWHPSLNAFIPIQFLGTKINQGQISRGDRCVVGFESMGYATSSNIFSTSEKTRDDPIWVAIIHKLMNFMTHNVYDEAIIPNPFQGLGLGFGLDGGYPSKDDENLYLADSSLSGETLPLWPLIQPSRNLDVIITVDSSNRAKPSVKSRVYPNGTSLYASYRKILPPDYAAYHFPTVPDPYGGNFSRLGYNKRPVFFGCDETSPLIIYLPNYFIVAPTDTPTTQMHWHFSAYPIVAFSDALDHILFYNTEIDGYFKNGFALATQTRASANSMSDDMQGLFDRAGPSSSIEWSICLACALIDKQQKRNGKRRTAQCQSCFDMYCAVR</sequence>
<evidence type="ECO:0000313" key="2">
    <source>
        <dbReference type="Proteomes" id="UP001060170"/>
    </source>
</evidence>
<organism evidence="1 2">
    <name type="scientific">Puccinia striiformis f. sp. tritici</name>
    <dbReference type="NCBI Taxonomy" id="168172"/>
    <lineage>
        <taxon>Eukaryota</taxon>
        <taxon>Fungi</taxon>
        <taxon>Dikarya</taxon>
        <taxon>Basidiomycota</taxon>
        <taxon>Pucciniomycotina</taxon>
        <taxon>Pucciniomycetes</taxon>
        <taxon>Pucciniales</taxon>
        <taxon>Pucciniaceae</taxon>
        <taxon>Puccinia</taxon>
    </lineage>
</organism>
<dbReference type="EMBL" id="CM045876">
    <property type="protein sequence ID" value="KAI7942539.1"/>
    <property type="molecule type" value="Genomic_DNA"/>
</dbReference>
<evidence type="ECO:0000313" key="1">
    <source>
        <dbReference type="EMBL" id="KAI7942539.1"/>
    </source>
</evidence>
<proteinExistence type="predicted"/>
<name>A0ACC0E287_9BASI</name>
<reference evidence="1 2" key="3">
    <citation type="journal article" date="2022" name="Microbiol. Spectr.">
        <title>Folding features and dynamics of 3D genome architecture in plant fungal pathogens.</title>
        <authorList>
            <person name="Xia C."/>
        </authorList>
    </citation>
    <scope>NUCLEOTIDE SEQUENCE [LARGE SCALE GENOMIC DNA]</scope>
    <source>
        <strain evidence="1 2">93-210</strain>
    </source>
</reference>
<comment type="caution">
    <text evidence="1">The sequence shown here is derived from an EMBL/GenBank/DDBJ whole genome shotgun (WGS) entry which is preliminary data.</text>
</comment>
<reference evidence="2" key="2">
    <citation type="journal article" date="2018" name="Mol. Plant Microbe Interact.">
        <title>Genome sequence resources for the wheat stripe rust pathogen (Puccinia striiformis f. sp. tritici) and the barley stripe rust pathogen (Puccinia striiformis f. sp. hordei).</title>
        <authorList>
            <person name="Xia C."/>
            <person name="Wang M."/>
            <person name="Yin C."/>
            <person name="Cornejo O.E."/>
            <person name="Hulbert S.H."/>
            <person name="Chen X."/>
        </authorList>
    </citation>
    <scope>NUCLEOTIDE SEQUENCE [LARGE SCALE GENOMIC DNA]</scope>
    <source>
        <strain evidence="2">93-210</strain>
    </source>
</reference>
<keyword evidence="2" id="KW-1185">Reference proteome</keyword>
<protein>
    <submittedName>
        <fullName evidence="1">Uncharacterized protein</fullName>
    </submittedName>
</protein>
<gene>
    <name evidence="1" type="ORF">MJO28_012566</name>
</gene>
<accession>A0ACC0E287</accession>